<evidence type="ECO:0000256" key="2">
    <source>
        <dbReference type="ARBA" id="ARBA00004824"/>
    </source>
</evidence>
<dbReference type="Gene3D" id="3.30.470.10">
    <property type="match status" value="1"/>
</dbReference>
<evidence type="ECO:0000313" key="11">
    <source>
        <dbReference type="Proteomes" id="UP000004814"/>
    </source>
</evidence>
<keyword evidence="10" id="KW-0032">Aminotransferase</keyword>
<comment type="pathway">
    <text evidence="4">Amino-acid biosynthesis; L-leucine biosynthesis; L-leucine from 3-methyl-2-oxobutanoate: step 4/4.</text>
</comment>
<proteinExistence type="inferred from homology"/>
<dbReference type="InterPro" id="IPR036038">
    <property type="entry name" value="Aminotransferase-like"/>
</dbReference>
<dbReference type="RefSeq" id="WP_006757587.1">
    <property type="nucleotide sequence ID" value="NZ_ABLK01000033.1"/>
</dbReference>
<dbReference type="Gene3D" id="3.20.10.10">
    <property type="entry name" value="D-amino Acid Aminotransferase, subunit A, domain 2"/>
    <property type="match status" value="1"/>
</dbReference>
<name>B1T1E0_9BURK</name>
<reference evidence="10 11" key="1">
    <citation type="submission" date="2008-03" db="EMBL/GenBank/DDBJ databases">
        <title>Sequencing of the draft genome and assembly of Burkholderia ambifaria MEX-5.</title>
        <authorList>
            <consortium name="US DOE Joint Genome Institute (JGI-PGF)"/>
            <person name="Copeland A."/>
            <person name="Lucas S."/>
            <person name="Lapidus A."/>
            <person name="Glavina del Rio T."/>
            <person name="Dalin E."/>
            <person name="Tice H."/>
            <person name="Bruce D."/>
            <person name="Goodwin L."/>
            <person name="Pitluck S."/>
            <person name="Larimer F."/>
            <person name="Land M.L."/>
            <person name="Hauser L."/>
            <person name="Tiedje J."/>
            <person name="Richardson P."/>
        </authorList>
    </citation>
    <scope>NUCLEOTIDE SEQUENCE [LARGE SCALE GENOMIC DNA]</scope>
    <source>
        <strain evidence="10 11">MEX-5</strain>
    </source>
</reference>
<accession>B1T1E0</accession>
<dbReference type="InterPro" id="IPR050571">
    <property type="entry name" value="Class-IV_PLP-Dep_Aminotrnsfr"/>
</dbReference>
<dbReference type="Proteomes" id="UP000004814">
    <property type="component" value="Unassembled WGS sequence"/>
</dbReference>
<dbReference type="PANTHER" id="PTHR42743:SF11">
    <property type="entry name" value="AMINODEOXYCHORISMATE LYASE"/>
    <property type="match status" value="1"/>
</dbReference>
<comment type="catalytic activity">
    <reaction evidence="8">
        <text>L-isoleucine + 2-oxoglutarate = (S)-3-methyl-2-oxopentanoate + L-glutamate</text>
        <dbReference type="Rhea" id="RHEA:24801"/>
        <dbReference type="ChEBI" id="CHEBI:16810"/>
        <dbReference type="ChEBI" id="CHEBI:29985"/>
        <dbReference type="ChEBI" id="CHEBI:35146"/>
        <dbReference type="ChEBI" id="CHEBI:58045"/>
        <dbReference type="EC" id="2.6.1.42"/>
    </reaction>
</comment>
<evidence type="ECO:0000256" key="9">
    <source>
        <dbReference type="ARBA" id="ARBA00049229"/>
    </source>
</evidence>
<dbReference type="InterPro" id="IPR043131">
    <property type="entry name" value="BCAT-like_N"/>
</dbReference>
<evidence type="ECO:0000256" key="5">
    <source>
        <dbReference type="ARBA" id="ARBA00009320"/>
    </source>
</evidence>
<evidence type="ECO:0000256" key="6">
    <source>
        <dbReference type="ARBA" id="ARBA00013053"/>
    </source>
</evidence>
<comment type="catalytic activity">
    <reaction evidence="7">
        <text>L-valine + 2-oxoglutarate = 3-methyl-2-oxobutanoate + L-glutamate</text>
        <dbReference type="Rhea" id="RHEA:24813"/>
        <dbReference type="ChEBI" id="CHEBI:11851"/>
        <dbReference type="ChEBI" id="CHEBI:16810"/>
        <dbReference type="ChEBI" id="CHEBI:29985"/>
        <dbReference type="ChEBI" id="CHEBI:57762"/>
        <dbReference type="EC" id="2.6.1.42"/>
    </reaction>
</comment>
<evidence type="ECO:0000256" key="8">
    <source>
        <dbReference type="ARBA" id="ARBA00048798"/>
    </source>
</evidence>
<organism evidence="10 11">
    <name type="scientific">Burkholderia ambifaria MEX-5</name>
    <dbReference type="NCBI Taxonomy" id="396597"/>
    <lineage>
        <taxon>Bacteria</taxon>
        <taxon>Pseudomonadati</taxon>
        <taxon>Pseudomonadota</taxon>
        <taxon>Betaproteobacteria</taxon>
        <taxon>Burkholderiales</taxon>
        <taxon>Burkholderiaceae</taxon>
        <taxon>Burkholderia</taxon>
        <taxon>Burkholderia cepacia complex</taxon>
    </lineage>
</organism>
<dbReference type="SUPFAM" id="SSF56752">
    <property type="entry name" value="D-aminoacid aminotransferase-like PLP-dependent enzymes"/>
    <property type="match status" value="1"/>
</dbReference>
<dbReference type="EMBL" id="ABLK01000033">
    <property type="protein sequence ID" value="EDT42653.1"/>
    <property type="molecule type" value="Genomic_DNA"/>
</dbReference>
<evidence type="ECO:0000256" key="7">
    <source>
        <dbReference type="ARBA" id="ARBA00048212"/>
    </source>
</evidence>
<dbReference type="GO" id="GO:0046394">
    <property type="term" value="P:carboxylic acid biosynthetic process"/>
    <property type="evidence" value="ECO:0007669"/>
    <property type="project" value="UniProtKB-ARBA"/>
</dbReference>
<evidence type="ECO:0000256" key="4">
    <source>
        <dbReference type="ARBA" id="ARBA00005072"/>
    </source>
</evidence>
<dbReference type="GO" id="GO:0004084">
    <property type="term" value="F:branched-chain-amino-acid transaminase activity"/>
    <property type="evidence" value="ECO:0007669"/>
    <property type="project" value="UniProtKB-EC"/>
</dbReference>
<comment type="caution">
    <text evidence="10">The sequence shown here is derived from an EMBL/GenBank/DDBJ whole genome shotgun (WGS) entry which is preliminary data.</text>
</comment>
<comment type="pathway">
    <text evidence="2">Amino-acid biosynthesis; L-isoleucine biosynthesis; L-isoleucine from 2-oxobutanoate: step 4/4.</text>
</comment>
<sequence length="292" mass="32335">MGKIIYHAGEYVDESQAFVRVSSLAMRYGLSVFEGVRAYLTHDGRLQPFRMGAHLERLRQSARTLTLPDPGIDRIPEIVERLLDVNGVRDDCYIRPSIHAINPGDMGATLASALTVDVKPMGRKKWLAEDLAAKVTISSWRKAGHDVFPSALKCISAYAIPFIADHGARAAGYDFPVFLNDEGYLSEAPTAALFIVTGNRLRTPTLDQAILPSITRDAILEIGRAEGLDVQEERLMPNELHMADEAFLCGTGLEIAPIASVDAYVLKHHAARPVTRRLVARYLDLAREHRHE</sequence>
<dbReference type="InterPro" id="IPR001544">
    <property type="entry name" value="Aminotrans_IV"/>
</dbReference>
<evidence type="ECO:0000256" key="1">
    <source>
        <dbReference type="ARBA" id="ARBA00003109"/>
    </source>
</evidence>
<dbReference type="InterPro" id="IPR043132">
    <property type="entry name" value="BCAT-like_C"/>
</dbReference>
<comment type="function">
    <text evidence="1">Acts on leucine, isoleucine and valine.</text>
</comment>
<comment type="similarity">
    <text evidence="5">Belongs to the class-IV pyridoxal-phosphate-dependent aminotransferase family.</text>
</comment>
<gene>
    <name evidence="10" type="ORF">BamMEX5DRAFT_1606</name>
</gene>
<dbReference type="EC" id="2.6.1.42" evidence="6"/>
<dbReference type="AlphaFoldDB" id="B1T1E0"/>
<comment type="catalytic activity">
    <reaction evidence="9">
        <text>L-leucine + 2-oxoglutarate = 4-methyl-2-oxopentanoate + L-glutamate</text>
        <dbReference type="Rhea" id="RHEA:18321"/>
        <dbReference type="ChEBI" id="CHEBI:16810"/>
        <dbReference type="ChEBI" id="CHEBI:17865"/>
        <dbReference type="ChEBI" id="CHEBI:29985"/>
        <dbReference type="ChEBI" id="CHEBI:57427"/>
        <dbReference type="EC" id="2.6.1.42"/>
    </reaction>
</comment>
<dbReference type="PANTHER" id="PTHR42743">
    <property type="entry name" value="AMINO-ACID AMINOTRANSFERASE"/>
    <property type="match status" value="1"/>
</dbReference>
<evidence type="ECO:0000313" key="10">
    <source>
        <dbReference type="EMBL" id="EDT42653.1"/>
    </source>
</evidence>
<dbReference type="PATRIC" id="fig|396597.7.peg.6729"/>
<protein>
    <recommendedName>
        <fullName evidence="6">branched-chain-amino-acid transaminase</fullName>
        <ecNumber evidence="6">2.6.1.42</ecNumber>
    </recommendedName>
</protein>
<evidence type="ECO:0000256" key="3">
    <source>
        <dbReference type="ARBA" id="ARBA00004931"/>
    </source>
</evidence>
<comment type="pathway">
    <text evidence="3">Amino-acid biosynthesis; L-valine biosynthesis; L-valine from pyruvate: step 4/4.</text>
</comment>
<keyword evidence="10" id="KW-0808">Transferase</keyword>
<dbReference type="Pfam" id="PF01063">
    <property type="entry name" value="Aminotran_4"/>
    <property type="match status" value="1"/>
</dbReference>